<proteinExistence type="predicted"/>
<dbReference type="KEGG" id="uru:DSM104443_02338"/>
<keyword evidence="3" id="KW-1185">Reference proteome</keyword>
<dbReference type="PANTHER" id="PTHR12126">
    <property type="entry name" value="NADH-UBIQUINONE OXIDOREDUCTASE 39 KDA SUBUNIT-RELATED"/>
    <property type="match status" value="1"/>
</dbReference>
<dbReference type="InterPro" id="IPR051207">
    <property type="entry name" value="ComplexI_NDUFA9_subunit"/>
</dbReference>
<feature type="domain" description="NAD(P)-binding" evidence="1">
    <location>
        <begin position="7"/>
        <end position="172"/>
    </location>
</feature>
<dbReference type="PANTHER" id="PTHR12126:SF11">
    <property type="entry name" value="NADH DEHYDROGENASE [UBIQUINONE] 1 ALPHA SUBCOMPLEX SUBUNIT 9, MITOCHONDRIAL"/>
    <property type="match status" value="1"/>
</dbReference>
<dbReference type="InterPro" id="IPR016040">
    <property type="entry name" value="NAD(P)-bd_dom"/>
</dbReference>
<dbReference type="GO" id="GO:0044877">
    <property type="term" value="F:protein-containing complex binding"/>
    <property type="evidence" value="ECO:0007669"/>
    <property type="project" value="TreeGrafter"/>
</dbReference>
<dbReference type="InterPro" id="IPR036291">
    <property type="entry name" value="NAD(P)-bd_dom_sf"/>
</dbReference>
<dbReference type="Gene3D" id="3.40.50.720">
    <property type="entry name" value="NAD(P)-binding Rossmann-like Domain"/>
    <property type="match status" value="1"/>
</dbReference>
<dbReference type="RefSeq" id="WP_171092473.1">
    <property type="nucleotide sequence ID" value="NZ_CP053069.1"/>
</dbReference>
<organism evidence="2 3">
    <name type="scientific">Usitatibacter rugosus</name>
    <dbReference type="NCBI Taxonomy" id="2732067"/>
    <lineage>
        <taxon>Bacteria</taxon>
        <taxon>Pseudomonadati</taxon>
        <taxon>Pseudomonadota</taxon>
        <taxon>Betaproteobacteria</taxon>
        <taxon>Nitrosomonadales</taxon>
        <taxon>Usitatibacteraceae</taxon>
        <taxon>Usitatibacter</taxon>
    </lineage>
</organism>
<dbReference type="SUPFAM" id="SSF51735">
    <property type="entry name" value="NAD(P)-binding Rossmann-fold domains"/>
    <property type="match status" value="1"/>
</dbReference>
<evidence type="ECO:0000259" key="1">
    <source>
        <dbReference type="Pfam" id="PF13460"/>
    </source>
</evidence>
<name>A0A6M4GW81_9PROT</name>
<dbReference type="EMBL" id="CP053069">
    <property type="protein sequence ID" value="QJR11265.1"/>
    <property type="molecule type" value="Genomic_DNA"/>
</dbReference>
<sequence length="246" mass="26094">MKIVVIGGTGLIGSKVVEKLRAQGHDAIAASPASGVDTLTGEGLAAALADASVVVDVSNSPSFEDRAVMAFFETSTRNLLEAESFAGVSHHVALSVVGTDRLPDSGYFRAKLAQETLIRNGPIPHTIVRATQFFEFLGRIAQIDSKATAVTLSPAYIQPMASDDVAAAVADAAAGTPAYGVVEVAGPERVRLSEIVQRLLRAKDDSRRVIPDLHARYFGAELDDRSLVPGAQARIAATRFEEWLVR</sequence>
<dbReference type="Proteomes" id="UP000501534">
    <property type="component" value="Chromosome"/>
</dbReference>
<evidence type="ECO:0000313" key="2">
    <source>
        <dbReference type="EMBL" id="QJR11265.1"/>
    </source>
</evidence>
<gene>
    <name evidence="2" type="ORF">DSM104443_02338</name>
</gene>
<reference evidence="2 3" key="1">
    <citation type="submission" date="2020-04" db="EMBL/GenBank/DDBJ databases">
        <title>Usitatibacter rugosus gen. nov., sp. nov. and Usitatibacter palustris sp. nov., novel members of Usitatibacteraceae fam. nov. within the order Nitrosomonadales isolated from soil.</title>
        <authorList>
            <person name="Huber K.J."/>
            <person name="Neumann-Schaal M."/>
            <person name="Geppert A."/>
            <person name="Luckner M."/>
            <person name="Wanner G."/>
            <person name="Overmann J."/>
        </authorList>
    </citation>
    <scope>NUCLEOTIDE SEQUENCE [LARGE SCALE GENOMIC DNA]</scope>
    <source>
        <strain evidence="2 3">0125_3</strain>
    </source>
</reference>
<dbReference type="AlphaFoldDB" id="A0A6M4GW81"/>
<protein>
    <recommendedName>
        <fullName evidence="1">NAD(P)-binding domain-containing protein</fullName>
    </recommendedName>
</protein>
<evidence type="ECO:0000313" key="3">
    <source>
        <dbReference type="Proteomes" id="UP000501534"/>
    </source>
</evidence>
<accession>A0A6M4GW81</accession>
<dbReference type="Pfam" id="PF13460">
    <property type="entry name" value="NAD_binding_10"/>
    <property type="match status" value="1"/>
</dbReference>